<comment type="similarity">
    <text evidence="1 4">Belongs to the SMG8 family.</text>
</comment>
<dbReference type="EMBL" id="BX284602">
    <property type="protein sequence ID" value="CDH93131.1"/>
    <property type="molecule type" value="Genomic_DNA"/>
</dbReference>
<proteinExistence type="evidence at protein level"/>
<evidence type="ECO:0000256" key="5">
    <source>
        <dbReference type="SAM" id="MobiDB-lite"/>
    </source>
</evidence>
<dbReference type="SMR" id="U4PEH8"/>
<dbReference type="CTD" id="175103"/>
<sequence length="871" mass="99729">MDIAKWVEHARTCYSTQLDTKIKVIGVIGKDYPDHGKGDNINCYLRENVFPVAATEDETCTIRGHFSEDDQILFLVMNGVDDVANIRKCLKSNPKSNYFDAMAESECQQIRMLHFLFISCHFIIIFEQTSRIDLELMRFLKKVNSARIQLRKKINQRLVASDLRDVSFNNRILSSAESEGRMVVPRLLIAFQRNNIRPDVNPGKKRELYEKLEKNLDNQFSDILKLYDLIDCGASSLCQLNETIPVVHLLNPKIVKRDIIGEMFEILMADAENTKISGNAGTLPSNNSFVKFLEDNFRSEKNEISLENVIELMNCLQCVLDGDLEEKHEKTAIQTFIKRIQNDHMEEARRLYTNAQRPGERRGADRFKDSEKPVKIRSKEEHLMRFNEATHYIDSVVGVNSREALSQLQAQCNEMWQSDMRACESVSMMGRSCVRKIHPTFGDQTAPEHRWTAHDASNTMISTCVCGRKQLIRPEPFSVKEANSDFYDHPDFKCCRRLWRYQFQLYQEDSEEKDDIMWADRESNSLRAAKKMAQREDELAEEDTDLDIPESLLDPDSTSPSDEDDVRVRTMSSSESSSQESDAYLRPTSRRDESMASKTERELTIDHVKRMQKLELAGKSEDFLITVPNSMTTGKLPIFPSWHLTSLGDSSIYSHGAGLKNQPNFKIGGDYLSPVVVLLDVNFDVWNRDLNKIRSEDFSRKCGKDNKDDSARVKLFVGFEYECSRGHRFFVDYNGEPLIYSKGSNVIRESAHRSSLGNVLQADLPIRRPCTCRKLPLQSAQLQKVHVVTPKAPVHITIDPKVLIPTHEGVYGTGQEPLELHHSKYYILHLPTVYSGPSGAWMPGEFNPEKQGVWMGGALKVAYKPVMSFKW</sequence>
<keyword evidence="7" id="KW-1185">Reference proteome</keyword>
<protein>
    <recommendedName>
        <fullName evidence="3 4">Nonsense-mediated mRNA decay factor SMG8</fullName>
    </recommendedName>
</protein>
<dbReference type="RefSeq" id="NP_001293559.1">
    <property type="nucleotide sequence ID" value="NM_001306630.5"/>
</dbReference>
<evidence type="ECO:0000313" key="8">
    <source>
        <dbReference type="WormBase" id="K04B12.3b"/>
    </source>
</evidence>
<feature type="compositionally biased region" description="Low complexity" evidence="5">
    <location>
        <begin position="549"/>
        <end position="560"/>
    </location>
</feature>
<keyword evidence="2 4" id="KW-0866">Nonsense-mediated mRNA decay</keyword>
<keyword evidence="9" id="KW-1267">Proteomics identification</keyword>
<evidence type="ECO:0000256" key="3">
    <source>
        <dbReference type="ARBA" id="ARBA00029509"/>
    </source>
</evidence>
<feature type="compositionally biased region" description="Basic and acidic residues" evidence="5">
    <location>
        <begin position="589"/>
        <end position="602"/>
    </location>
</feature>
<feature type="compositionally biased region" description="Low complexity" evidence="5">
    <location>
        <begin position="572"/>
        <end position="581"/>
    </location>
</feature>
<feature type="compositionally biased region" description="Acidic residues" evidence="5">
    <location>
        <begin position="538"/>
        <end position="548"/>
    </location>
</feature>
<accession>U4PEH8</accession>
<dbReference type="AlphaFoldDB" id="U4PEH8"/>
<dbReference type="GO" id="GO:0000184">
    <property type="term" value="P:nuclear-transcribed mRNA catabolic process, nonsense-mediated decay"/>
    <property type="evidence" value="ECO:0007669"/>
    <property type="project" value="UniProtKB-UniRule"/>
</dbReference>
<comment type="function">
    <text evidence="4">Involved in nonsense-mediated decay (NMD) of mRNAs containing premature stop codons.</text>
</comment>
<dbReference type="PANTHER" id="PTHR13091">
    <property type="entry name" value="AMPLIFIED IN BREAST CANCER 2-RELATED"/>
    <property type="match status" value="1"/>
</dbReference>
<gene>
    <name evidence="6 8" type="primary">smg-8</name>
    <name evidence="6" type="ORF">CELE_K04B12.3</name>
    <name evidence="8" type="ORF">K04B12.3</name>
</gene>
<reference evidence="6 7" key="1">
    <citation type="journal article" date="1998" name="Science">
        <title>Genome sequence of the nematode C. elegans: a platform for investigating biology.</title>
        <authorList>
            <consortium name="The C. elegans sequencing consortium"/>
            <person name="Sulson J.E."/>
            <person name="Waterston R."/>
        </authorList>
    </citation>
    <scope>NUCLEOTIDE SEQUENCE [LARGE SCALE GENOMIC DNA]</scope>
    <source>
        <strain evidence="6 7">Bristol N2</strain>
    </source>
</reference>
<evidence type="ECO:0000313" key="7">
    <source>
        <dbReference type="Proteomes" id="UP000001940"/>
    </source>
</evidence>
<evidence type="ECO:0000256" key="4">
    <source>
        <dbReference type="RuleBase" id="RU367133"/>
    </source>
</evidence>
<evidence type="ECO:0000313" key="6">
    <source>
        <dbReference type="EMBL" id="CDH93131.1"/>
    </source>
</evidence>
<organism evidence="6 7">
    <name type="scientific">Caenorhabditis elegans</name>
    <dbReference type="NCBI Taxonomy" id="6239"/>
    <lineage>
        <taxon>Eukaryota</taxon>
        <taxon>Metazoa</taxon>
        <taxon>Ecdysozoa</taxon>
        <taxon>Nematoda</taxon>
        <taxon>Chromadorea</taxon>
        <taxon>Rhabditida</taxon>
        <taxon>Rhabditina</taxon>
        <taxon>Rhabditomorpha</taxon>
        <taxon>Rhabditoidea</taxon>
        <taxon>Rhabditidae</taxon>
        <taxon>Peloderinae</taxon>
        <taxon>Caenorhabditis</taxon>
    </lineage>
</organism>
<dbReference type="GeneID" id="175103"/>
<evidence type="ECO:0007829" key="9">
    <source>
        <dbReference type="PeptideAtlas" id="U4PEH8"/>
    </source>
</evidence>
<dbReference type="InterPro" id="IPR019354">
    <property type="entry name" value="SMG8-like"/>
</dbReference>
<evidence type="ECO:0000256" key="2">
    <source>
        <dbReference type="ARBA" id="ARBA00023161"/>
    </source>
</evidence>
<evidence type="ECO:0000256" key="1">
    <source>
        <dbReference type="ARBA" id="ARBA00006443"/>
    </source>
</evidence>
<dbReference type="OrthoDB" id="63589at2759"/>
<dbReference type="AGR" id="WB:WBGene00010551"/>
<dbReference type="ExpressionAtlas" id="U4PEH8">
    <property type="expression patterns" value="baseline and differential"/>
</dbReference>
<dbReference type="PANTHER" id="PTHR13091:SF0">
    <property type="entry name" value="NONSENSE-MEDIATED MRNA DECAY FACTOR SMG8"/>
    <property type="match status" value="1"/>
</dbReference>
<dbReference type="Bgee" id="WBGene00010551">
    <property type="expression patterns" value="Expressed in germ line (C elegans) and 4 other cell types or tissues"/>
</dbReference>
<name>U4PEH8_CAEEL</name>
<dbReference type="Pfam" id="PF10220">
    <property type="entry name" value="Smg8_Smg9"/>
    <property type="match status" value="1"/>
</dbReference>
<feature type="region of interest" description="Disordered" evidence="5">
    <location>
        <begin position="529"/>
        <end position="602"/>
    </location>
</feature>
<dbReference type="WormBase" id="K04B12.3b">
    <property type="protein sequence ID" value="CE48521"/>
    <property type="gene ID" value="WBGene00010551"/>
    <property type="gene designation" value="smg-8"/>
</dbReference>
<dbReference type="Proteomes" id="UP000001940">
    <property type="component" value="Chromosome II"/>
</dbReference>